<evidence type="ECO:0000313" key="3">
    <source>
        <dbReference type="Proteomes" id="UP000248798"/>
    </source>
</evidence>
<name>A0A328F8W1_9BACT</name>
<evidence type="ECO:0000313" key="2">
    <source>
        <dbReference type="EMBL" id="RAM01114.1"/>
    </source>
</evidence>
<gene>
    <name evidence="2" type="ORF">DO021_15620</name>
    <name evidence="1" type="ORF">EYB58_11775</name>
</gene>
<dbReference type="Proteomes" id="UP000248798">
    <property type="component" value="Unassembled WGS sequence"/>
</dbReference>
<dbReference type="EMBL" id="CP036313">
    <property type="protein sequence ID" value="QBH13544.1"/>
    <property type="molecule type" value="Genomic_DNA"/>
</dbReference>
<dbReference type="EMBL" id="QLNI01000032">
    <property type="protein sequence ID" value="RAM01114.1"/>
    <property type="molecule type" value="Genomic_DNA"/>
</dbReference>
<sequence length="73" mass="8249">MEKITCSNCGHECEKSKMPTKIEMRETMTVGTLQGKVYSCPKCGKELHVDVTIPKKKPVETELNLFDQESTND</sequence>
<dbReference type="Proteomes" id="UP000293902">
    <property type="component" value="Chromosome"/>
</dbReference>
<reference evidence="1 4" key="2">
    <citation type="submission" date="2019-02" db="EMBL/GenBank/DDBJ databases">
        <title>Complete genome sequence of Desulfobacter hydrogenophilus AcRS1.</title>
        <authorList>
            <person name="Marietou A."/>
            <person name="Lund M.B."/>
            <person name="Marshall I.P.G."/>
            <person name="Schreiber L."/>
            <person name="Jorgensen B."/>
        </authorList>
    </citation>
    <scope>NUCLEOTIDE SEQUENCE [LARGE SCALE GENOMIC DNA]</scope>
    <source>
        <strain evidence="1 4">AcRS1</strain>
    </source>
</reference>
<keyword evidence="4" id="KW-1185">Reference proteome</keyword>
<dbReference type="RefSeq" id="WP_111958343.1">
    <property type="nucleotide sequence ID" value="NZ_CP036313.1"/>
</dbReference>
<proteinExistence type="predicted"/>
<accession>A0A328F8W1</accession>
<organism evidence="2 3">
    <name type="scientific">Desulfobacter hydrogenophilus</name>
    <dbReference type="NCBI Taxonomy" id="2291"/>
    <lineage>
        <taxon>Bacteria</taxon>
        <taxon>Pseudomonadati</taxon>
        <taxon>Thermodesulfobacteriota</taxon>
        <taxon>Desulfobacteria</taxon>
        <taxon>Desulfobacterales</taxon>
        <taxon>Desulfobacteraceae</taxon>
        <taxon>Desulfobacter</taxon>
    </lineage>
</organism>
<reference evidence="2 3" key="1">
    <citation type="submission" date="2018-06" db="EMBL/GenBank/DDBJ databases">
        <title>Complete Genome Sequence of Desulfobacter hydrogenophilus (DSM3380).</title>
        <authorList>
            <person name="Marietou A."/>
            <person name="Schreiber L."/>
            <person name="Marshall I."/>
            <person name="Jorgensen B."/>
        </authorList>
    </citation>
    <scope>NUCLEOTIDE SEQUENCE [LARGE SCALE GENOMIC DNA]</scope>
    <source>
        <strain evidence="2 3">DSM 3380</strain>
    </source>
</reference>
<evidence type="ECO:0000313" key="1">
    <source>
        <dbReference type="EMBL" id="QBH13544.1"/>
    </source>
</evidence>
<dbReference type="AlphaFoldDB" id="A0A328F8W1"/>
<protein>
    <submittedName>
        <fullName evidence="2">Uncharacterized protein</fullName>
    </submittedName>
</protein>
<evidence type="ECO:0000313" key="4">
    <source>
        <dbReference type="Proteomes" id="UP000293902"/>
    </source>
</evidence>